<dbReference type="OrthoDB" id="9978720at2759"/>
<keyword evidence="2" id="KW-1185">Reference proteome</keyword>
<evidence type="ECO:0000313" key="1">
    <source>
        <dbReference type="EMBL" id="KAF5657694.1"/>
    </source>
</evidence>
<gene>
    <name evidence="1" type="ORF">FHETE_10299</name>
</gene>
<reference evidence="1 2" key="1">
    <citation type="submission" date="2020-05" db="EMBL/GenBank/DDBJ databases">
        <title>Identification and distribution of gene clusters putatively required for synthesis of sphingolipid metabolism inhibitors in phylogenetically diverse species of the filamentous fungus Fusarium.</title>
        <authorList>
            <person name="Kim H.-S."/>
            <person name="Busman M."/>
            <person name="Brown D.W."/>
            <person name="Divon H."/>
            <person name="Uhlig S."/>
            <person name="Proctor R.H."/>
        </authorList>
    </citation>
    <scope>NUCLEOTIDE SEQUENCE [LARGE SCALE GENOMIC DNA]</scope>
    <source>
        <strain evidence="1 2">NRRL 20693</strain>
    </source>
</reference>
<dbReference type="AlphaFoldDB" id="A0A8H5WGX4"/>
<organism evidence="1 2">
    <name type="scientific">Fusarium heterosporum</name>
    <dbReference type="NCBI Taxonomy" id="42747"/>
    <lineage>
        <taxon>Eukaryota</taxon>
        <taxon>Fungi</taxon>
        <taxon>Dikarya</taxon>
        <taxon>Ascomycota</taxon>
        <taxon>Pezizomycotina</taxon>
        <taxon>Sordariomycetes</taxon>
        <taxon>Hypocreomycetidae</taxon>
        <taxon>Hypocreales</taxon>
        <taxon>Nectriaceae</taxon>
        <taxon>Fusarium</taxon>
        <taxon>Fusarium heterosporum species complex</taxon>
    </lineage>
</organism>
<dbReference type="InterPro" id="IPR029058">
    <property type="entry name" value="AB_hydrolase_fold"/>
</dbReference>
<proteinExistence type="predicted"/>
<dbReference type="Gene3D" id="3.40.50.1820">
    <property type="entry name" value="alpha/beta hydrolase"/>
    <property type="match status" value="1"/>
</dbReference>
<comment type="caution">
    <text evidence="1">The sequence shown here is derived from an EMBL/GenBank/DDBJ whole genome shotgun (WGS) entry which is preliminary data.</text>
</comment>
<evidence type="ECO:0000313" key="2">
    <source>
        <dbReference type="Proteomes" id="UP000567885"/>
    </source>
</evidence>
<sequence length="140" mass="15130">MSSVLEDDLGGFAGSPWGLTNTPVTYDPPVNDPSELKSKSVGNETLAHREASVHIAYDHCVIDFLKQAGGKPEWIKLANRGIKGNSHFLHVEKNNLQIAGLADAWIQSKTPQGPKGTFQGIDIYFGVSWLVVHSLSCGDS</sequence>
<dbReference type="EMBL" id="JAAGWQ010000272">
    <property type="protein sequence ID" value="KAF5657694.1"/>
    <property type="molecule type" value="Genomic_DNA"/>
</dbReference>
<accession>A0A8H5WGX4</accession>
<protein>
    <submittedName>
        <fullName evidence="1">Esterase</fullName>
    </submittedName>
</protein>
<name>A0A8H5WGX4_FUSHE</name>
<dbReference type="Proteomes" id="UP000567885">
    <property type="component" value="Unassembled WGS sequence"/>
</dbReference>